<organism evidence="5 6">
    <name type="scientific">Streptomyces viridochromogenes (strain DSM 40736 / JCM 4977 / BCRC 1201 / Tue 494)</name>
    <dbReference type="NCBI Taxonomy" id="591159"/>
    <lineage>
        <taxon>Bacteria</taxon>
        <taxon>Bacillati</taxon>
        <taxon>Actinomycetota</taxon>
        <taxon>Actinomycetes</taxon>
        <taxon>Kitasatosporales</taxon>
        <taxon>Streptomycetaceae</taxon>
        <taxon>Streptomyces</taxon>
    </lineage>
</organism>
<dbReference type="Proteomes" id="UP000004184">
    <property type="component" value="Unassembled WGS sequence"/>
</dbReference>
<dbReference type="Gene3D" id="3.40.50.10350">
    <property type="entry name" value="Glycerate kinase, domain 1"/>
    <property type="match status" value="1"/>
</dbReference>
<dbReference type="SUPFAM" id="SSF110738">
    <property type="entry name" value="Glycerate kinase I"/>
    <property type="match status" value="1"/>
</dbReference>
<dbReference type="eggNOG" id="COG1929">
    <property type="taxonomic scope" value="Bacteria"/>
</dbReference>
<keyword evidence="6" id="KW-1185">Reference proteome</keyword>
<keyword evidence="3 4" id="KW-0418">Kinase</keyword>
<protein>
    <submittedName>
        <fullName evidence="5">Glycerate kinase</fullName>
    </submittedName>
</protein>
<dbReference type="EMBL" id="GG657757">
    <property type="protein sequence ID" value="EFL35940.1"/>
    <property type="molecule type" value="Genomic_DNA"/>
</dbReference>
<evidence type="ECO:0000256" key="3">
    <source>
        <dbReference type="ARBA" id="ARBA00022777"/>
    </source>
</evidence>
<evidence type="ECO:0000313" key="6">
    <source>
        <dbReference type="Proteomes" id="UP000004184"/>
    </source>
</evidence>
<accession>D9X4B2</accession>
<keyword evidence="2 4" id="KW-0808">Transferase</keyword>
<proteinExistence type="inferred from homology"/>
<reference evidence="6" key="1">
    <citation type="submission" date="2009-02" db="EMBL/GenBank/DDBJ databases">
        <title>Annotation of Streptomyces viridochromogenes strain DSM 40736.</title>
        <authorList>
            <consortium name="The Broad Institute Genome Sequencing Platform"/>
            <consortium name="Broad Institute Microbial Sequencing Center"/>
            <person name="Fischbach M."/>
            <person name="Godfrey P."/>
            <person name="Ward D."/>
            <person name="Young S."/>
            <person name="Zeng Q."/>
            <person name="Koehrsen M."/>
            <person name="Alvarado L."/>
            <person name="Berlin A.M."/>
            <person name="Bochicchio J."/>
            <person name="Borenstein D."/>
            <person name="Chapman S.B."/>
            <person name="Chen Z."/>
            <person name="Engels R."/>
            <person name="Freedman E."/>
            <person name="Gellesch M."/>
            <person name="Goldberg J."/>
            <person name="Griggs A."/>
            <person name="Gujja S."/>
            <person name="Heilman E.R."/>
            <person name="Heiman D.I."/>
            <person name="Hepburn T.A."/>
            <person name="Howarth C."/>
            <person name="Jen D."/>
            <person name="Larson L."/>
            <person name="Lewis B."/>
            <person name="Mehta T."/>
            <person name="Park D."/>
            <person name="Pearson M."/>
            <person name="Richards J."/>
            <person name="Roberts A."/>
            <person name="Saif S."/>
            <person name="Shea T.D."/>
            <person name="Shenoy N."/>
            <person name="Sisk P."/>
            <person name="Stolte C."/>
            <person name="Sykes S.N."/>
            <person name="Thomson T."/>
            <person name="Walk T."/>
            <person name="White J."/>
            <person name="Yandava C."/>
            <person name="Straight P."/>
            <person name="Clardy J."/>
            <person name="Hung D."/>
            <person name="Kolter R."/>
            <person name="Mekalanos J."/>
            <person name="Walker S."/>
            <person name="Walsh C.T."/>
            <person name="Wieland-Brown L.C."/>
            <person name="Haas B."/>
            <person name="Nusbaum C."/>
            <person name="Birren B."/>
        </authorList>
    </citation>
    <scope>NUCLEOTIDE SEQUENCE [LARGE SCALE GENOMIC DNA]</scope>
    <source>
        <strain evidence="6">DSM 40736 / JCM 4977 / BCRC 1201 / Tue 494</strain>
    </source>
</reference>
<dbReference type="GO" id="GO:0008887">
    <property type="term" value="F:glycerate kinase activity"/>
    <property type="evidence" value="ECO:0007669"/>
    <property type="project" value="UniProtKB-UniRule"/>
</dbReference>
<dbReference type="InterPro" id="IPR036129">
    <property type="entry name" value="Glycerate_kinase_sf"/>
</dbReference>
<evidence type="ECO:0000256" key="4">
    <source>
        <dbReference type="PIRNR" id="PIRNR006078"/>
    </source>
</evidence>
<evidence type="ECO:0000256" key="1">
    <source>
        <dbReference type="ARBA" id="ARBA00006284"/>
    </source>
</evidence>
<dbReference type="PIRSF" id="PIRSF006078">
    <property type="entry name" value="GlxK"/>
    <property type="match status" value="1"/>
</dbReference>
<dbReference type="HOGENOM" id="CLU_028255_0_1_11"/>
<comment type="similarity">
    <text evidence="1 4">Belongs to the glycerate kinase type-1 family.</text>
</comment>
<dbReference type="PANTHER" id="PTHR21599:SF0">
    <property type="entry name" value="GLYCERATE KINASE"/>
    <property type="match status" value="1"/>
</dbReference>
<dbReference type="AlphaFoldDB" id="D9X4B2"/>
<dbReference type="InterPro" id="IPR018193">
    <property type="entry name" value="Glyc_kinase_flavodox-like_fold"/>
</dbReference>
<dbReference type="InterPro" id="IPR018197">
    <property type="entry name" value="Glycerate_kinase_RE-like"/>
</dbReference>
<dbReference type="NCBIfam" id="TIGR00045">
    <property type="entry name" value="glycerate kinase"/>
    <property type="match status" value="1"/>
</dbReference>
<dbReference type="GO" id="GO:0031388">
    <property type="term" value="P:organic acid phosphorylation"/>
    <property type="evidence" value="ECO:0007669"/>
    <property type="project" value="UniProtKB-UniRule"/>
</dbReference>
<evidence type="ECO:0000256" key="2">
    <source>
        <dbReference type="ARBA" id="ARBA00022679"/>
    </source>
</evidence>
<dbReference type="Pfam" id="PF02595">
    <property type="entry name" value="Gly_kinase"/>
    <property type="match status" value="1"/>
</dbReference>
<dbReference type="PANTHER" id="PTHR21599">
    <property type="entry name" value="GLYCERATE KINASE"/>
    <property type="match status" value="1"/>
</dbReference>
<name>D9X4B2_STRVT</name>
<dbReference type="Gene3D" id="3.90.1510.10">
    <property type="entry name" value="Glycerate kinase, domain 2"/>
    <property type="match status" value="1"/>
</dbReference>
<evidence type="ECO:0000313" key="5">
    <source>
        <dbReference type="EMBL" id="EFL35940.1"/>
    </source>
</evidence>
<dbReference type="InterPro" id="IPR004381">
    <property type="entry name" value="Glycerate_kinase"/>
</dbReference>
<gene>
    <name evidence="5" type="ORF">SSQG_06458</name>
</gene>
<sequence>MSGTRRAQRTGRVLVAADKFKGSLTAVEVAERVTAGLRRAVPDLEVEALPVADGGDGTVAAAVAAGFERREVRVAGPLGDEVTAAFALREGTAVVEMAEASGLQRLPAGVFAPLTASTYGSGELLRAALDAGARTIVFGVGGSATTDGGAGMLSALGARFLDADGEPVPPGGGGLAGLAGADLSNLDPRLAEIEFVLASDVDNPLTGPKGAPAVYGPQKGASPDDVEALDAALAHFAKVLEGALGPKAAEYAASPGAGAAGGIGYGALLLGARFRPGIEVMLDVLGFAPALDRAGLVITGEGSLDEQTLHGKAPAGVAAAARAAGKDVVAVCGRLALPPETLGRAGFRRAYPLTEAEPDVAKCIAEAGPILERVAERIARDFLT</sequence>
<dbReference type="STRING" id="591159.SSQG_06458"/>